<keyword evidence="4 12" id="KW-0032">Aminotransferase</keyword>
<comment type="pathway">
    <text evidence="9">Amino-acid biosynthesis.</text>
</comment>
<proteinExistence type="inferred from homology"/>
<dbReference type="Gene3D" id="3.40.640.10">
    <property type="entry name" value="Type I PLP-dependent aspartate aminotransferase-like (Major domain)"/>
    <property type="match status" value="1"/>
</dbReference>
<evidence type="ECO:0000256" key="10">
    <source>
        <dbReference type="RuleBase" id="RU003693"/>
    </source>
</evidence>
<dbReference type="Gene3D" id="3.90.1150.10">
    <property type="entry name" value="Aspartate Aminotransferase, domain 1"/>
    <property type="match status" value="1"/>
</dbReference>
<evidence type="ECO:0000259" key="11">
    <source>
        <dbReference type="Pfam" id="PF00155"/>
    </source>
</evidence>
<dbReference type="InterPro" id="IPR015421">
    <property type="entry name" value="PyrdxlP-dep_Trfase_major"/>
</dbReference>
<dbReference type="PANTHER" id="PTHR42885:SF2">
    <property type="entry name" value="HISTIDINOL-PHOSPHATE AMINOTRANSFERASE"/>
    <property type="match status" value="1"/>
</dbReference>
<dbReference type="GO" id="GO:0004400">
    <property type="term" value="F:histidinol-phosphate transaminase activity"/>
    <property type="evidence" value="ECO:0007669"/>
    <property type="project" value="UniProtKB-EC"/>
</dbReference>
<dbReference type="NCBIfam" id="TIGR01141">
    <property type="entry name" value="hisC"/>
    <property type="match status" value="1"/>
</dbReference>
<dbReference type="Pfam" id="PF00155">
    <property type="entry name" value="Aminotran_1_2"/>
    <property type="match status" value="1"/>
</dbReference>
<accession>A0A6B4JIC5</accession>
<evidence type="ECO:0000256" key="1">
    <source>
        <dbReference type="ARBA" id="ARBA00001933"/>
    </source>
</evidence>
<evidence type="ECO:0000256" key="3">
    <source>
        <dbReference type="ARBA" id="ARBA00011738"/>
    </source>
</evidence>
<dbReference type="InterPro" id="IPR001917">
    <property type="entry name" value="Aminotrans_II_pyridoxalP_BS"/>
</dbReference>
<keyword evidence="8" id="KW-0368">Histidine biosynthesis</keyword>
<evidence type="ECO:0000256" key="7">
    <source>
        <dbReference type="ARBA" id="ARBA00022898"/>
    </source>
</evidence>
<keyword evidence="5" id="KW-0028">Amino-acid biosynthesis</keyword>
<comment type="similarity">
    <text evidence="2">Belongs to the class-II pyridoxal-phosphate-dependent aminotransferase family. Histidinol-phosphate aminotransferase subfamily.</text>
</comment>
<protein>
    <submittedName>
        <fullName evidence="12">Histidinol-phosphate transaminase</fullName>
        <ecNumber evidence="12">2.6.1.9</ecNumber>
    </submittedName>
</protein>
<dbReference type="Proteomes" id="UP000486903">
    <property type="component" value="Unassembled WGS sequence"/>
</dbReference>
<evidence type="ECO:0000256" key="9">
    <source>
        <dbReference type="ARBA" id="ARBA00029440"/>
    </source>
</evidence>
<reference evidence="12 13" key="1">
    <citation type="submission" date="2019-04" db="EMBL/GenBank/DDBJ databases">
        <title>Genome sequencing of Clostridium botulinum Groups I-IV and Clostridium butyricum.</title>
        <authorList>
            <person name="Brunt J."/>
            <person name="Van Vliet A.H.M."/>
            <person name="Stringer S.C."/>
            <person name="Carter A.T."/>
            <person name="Peck M.W."/>
        </authorList>
    </citation>
    <scope>NUCLEOTIDE SEQUENCE [LARGE SCALE GENOMIC DNA]</scope>
    <source>
        <strain evidence="12 13">BL81</strain>
    </source>
</reference>
<name>A0A6B4JIC5_CLOBO</name>
<keyword evidence="6 12" id="KW-0808">Transferase</keyword>
<dbReference type="GO" id="GO:0000105">
    <property type="term" value="P:L-histidine biosynthetic process"/>
    <property type="evidence" value="ECO:0007669"/>
    <property type="project" value="UniProtKB-KW"/>
</dbReference>
<evidence type="ECO:0000256" key="5">
    <source>
        <dbReference type="ARBA" id="ARBA00022605"/>
    </source>
</evidence>
<dbReference type="PROSITE" id="PS00599">
    <property type="entry name" value="AA_TRANSFER_CLASS_2"/>
    <property type="match status" value="1"/>
</dbReference>
<dbReference type="EMBL" id="SXFB01000011">
    <property type="protein sequence ID" value="NFV27129.1"/>
    <property type="molecule type" value="Genomic_DNA"/>
</dbReference>
<evidence type="ECO:0000256" key="8">
    <source>
        <dbReference type="ARBA" id="ARBA00023102"/>
    </source>
</evidence>
<evidence type="ECO:0000256" key="4">
    <source>
        <dbReference type="ARBA" id="ARBA00022576"/>
    </source>
</evidence>
<gene>
    <name evidence="12" type="primary">hisC</name>
    <name evidence="12" type="ORF">FDG31_13295</name>
</gene>
<keyword evidence="7 10" id="KW-0663">Pyridoxal phosphate</keyword>
<comment type="cofactor">
    <cofactor evidence="1 10">
        <name>pyridoxal 5'-phosphate</name>
        <dbReference type="ChEBI" id="CHEBI:597326"/>
    </cofactor>
</comment>
<dbReference type="EC" id="2.6.1.9" evidence="12"/>
<dbReference type="InterPro" id="IPR015422">
    <property type="entry name" value="PyrdxlP-dep_Trfase_small"/>
</dbReference>
<evidence type="ECO:0000313" key="13">
    <source>
        <dbReference type="Proteomes" id="UP000486903"/>
    </source>
</evidence>
<dbReference type="AlphaFoldDB" id="A0A6B4JIC5"/>
<evidence type="ECO:0000256" key="2">
    <source>
        <dbReference type="ARBA" id="ARBA00007970"/>
    </source>
</evidence>
<dbReference type="GO" id="GO:0030170">
    <property type="term" value="F:pyridoxal phosphate binding"/>
    <property type="evidence" value="ECO:0007669"/>
    <property type="project" value="InterPro"/>
</dbReference>
<evidence type="ECO:0000313" key="12">
    <source>
        <dbReference type="EMBL" id="NFV27129.1"/>
    </source>
</evidence>
<sequence>MNQYIDIDKEYQIRLNCNESYIDMDNNIMMEIKSNLSTIELHRYPENNMLEIRNLYAQYAGTQSENIIVGNGSDEVIQLVISNYISCGKKVLTLDPDFTMYDFYTDLFGGNVVKYKLGENIVFNLDEFIKLGKKENIDLIIFSNPNNPTGLSLSNNDIIKLLKIFPDIPILVDEAYYEFNGESMISHINEYKNLIVTRTLSKAWGLAALRVGFLISNKNILEKLMKKKIPYTVNSYSQTMALTVLKYPDRVIENSKVIIDNREKLLLQLKSIEKDASMEIRFYPSKGNFIFGRTSHKYALLSGLNEKGILIRNFSDDTFRITVGSQLENRKLLNVLREIFIYQVVEEYAK</sequence>
<comment type="caution">
    <text evidence="12">The sequence shown here is derived from an EMBL/GenBank/DDBJ whole genome shotgun (WGS) entry which is preliminary data.</text>
</comment>
<dbReference type="InterPro" id="IPR004839">
    <property type="entry name" value="Aminotransferase_I/II_large"/>
</dbReference>
<organism evidence="12 13">
    <name type="scientific">Clostridium botulinum</name>
    <dbReference type="NCBI Taxonomy" id="1491"/>
    <lineage>
        <taxon>Bacteria</taxon>
        <taxon>Bacillati</taxon>
        <taxon>Bacillota</taxon>
        <taxon>Clostridia</taxon>
        <taxon>Eubacteriales</taxon>
        <taxon>Clostridiaceae</taxon>
        <taxon>Clostridium</taxon>
    </lineage>
</organism>
<dbReference type="CDD" id="cd00609">
    <property type="entry name" value="AAT_like"/>
    <property type="match status" value="1"/>
</dbReference>
<dbReference type="PANTHER" id="PTHR42885">
    <property type="entry name" value="HISTIDINOL-PHOSPHATE AMINOTRANSFERASE-RELATED"/>
    <property type="match status" value="1"/>
</dbReference>
<evidence type="ECO:0000256" key="6">
    <source>
        <dbReference type="ARBA" id="ARBA00022679"/>
    </source>
</evidence>
<dbReference type="InterPro" id="IPR015424">
    <property type="entry name" value="PyrdxlP-dep_Trfase"/>
</dbReference>
<dbReference type="RefSeq" id="WP_003371513.1">
    <property type="nucleotide sequence ID" value="NZ_JACBBA010000001.1"/>
</dbReference>
<comment type="subunit">
    <text evidence="3">Homodimer.</text>
</comment>
<feature type="domain" description="Aminotransferase class I/classII large" evidence="11">
    <location>
        <begin position="12"/>
        <end position="335"/>
    </location>
</feature>
<dbReference type="InterPro" id="IPR005861">
    <property type="entry name" value="HisP_aminotrans"/>
</dbReference>
<dbReference type="SUPFAM" id="SSF53383">
    <property type="entry name" value="PLP-dependent transferases"/>
    <property type="match status" value="1"/>
</dbReference>